<reference evidence="1" key="1">
    <citation type="submission" date="2020-08" db="EMBL/GenBank/DDBJ databases">
        <title>Multicomponent nature underlies the extraordinary mechanical properties of spider dragline silk.</title>
        <authorList>
            <person name="Kono N."/>
            <person name="Nakamura H."/>
            <person name="Mori M."/>
            <person name="Yoshida Y."/>
            <person name="Ohtoshi R."/>
            <person name="Malay A.D."/>
            <person name="Moran D.A.P."/>
            <person name="Tomita M."/>
            <person name="Numata K."/>
            <person name="Arakawa K."/>
        </authorList>
    </citation>
    <scope>NUCLEOTIDE SEQUENCE</scope>
</reference>
<sequence length="92" mass="10538">MQIPPELDPLEPTDALDKLMSFVFEPPDQELQLLHTVPSIFAGYLISFLNEFERELAMEPMDLTMPELDPWVKKSIGFKAIQPMDLSVNSFL</sequence>
<name>A0A8X7BJG8_TRICX</name>
<comment type="caution">
    <text evidence="1">The sequence shown here is derived from an EMBL/GenBank/DDBJ whole genome shotgun (WGS) entry which is preliminary data.</text>
</comment>
<evidence type="ECO:0000313" key="1">
    <source>
        <dbReference type="EMBL" id="GFY32659.1"/>
    </source>
</evidence>
<protein>
    <submittedName>
        <fullName evidence="1">Uncharacterized protein</fullName>
    </submittedName>
</protein>
<evidence type="ECO:0000313" key="2">
    <source>
        <dbReference type="Proteomes" id="UP000887159"/>
    </source>
</evidence>
<accession>A0A8X7BJG8</accession>
<keyword evidence="2" id="KW-1185">Reference proteome</keyword>
<dbReference type="Proteomes" id="UP000887159">
    <property type="component" value="Unassembled WGS sequence"/>
</dbReference>
<gene>
    <name evidence="1" type="ORF">TNCV_674141</name>
</gene>
<proteinExistence type="predicted"/>
<dbReference type="AlphaFoldDB" id="A0A8X7BJG8"/>
<organism evidence="1 2">
    <name type="scientific">Trichonephila clavipes</name>
    <name type="common">Golden silk orbweaver</name>
    <name type="synonym">Nephila clavipes</name>
    <dbReference type="NCBI Taxonomy" id="2585209"/>
    <lineage>
        <taxon>Eukaryota</taxon>
        <taxon>Metazoa</taxon>
        <taxon>Ecdysozoa</taxon>
        <taxon>Arthropoda</taxon>
        <taxon>Chelicerata</taxon>
        <taxon>Arachnida</taxon>
        <taxon>Araneae</taxon>
        <taxon>Araneomorphae</taxon>
        <taxon>Entelegynae</taxon>
        <taxon>Araneoidea</taxon>
        <taxon>Nephilidae</taxon>
        <taxon>Trichonephila</taxon>
    </lineage>
</organism>
<dbReference type="EMBL" id="BMAU01021403">
    <property type="protein sequence ID" value="GFY32659.1"/>
    <property type="molecule type" value="Genomic_DNA"/>
</dbReference>